<keyword evidence="6" id="KW-1133">Transmembrane helix</keyword>
<sequence length="1712" mass="195658">MTATVRCRGSFTEAIKIQAGVLQGEPLSPYLFILFLNDLVPLFDESELPGINLENYGTIHLLLYADDIVILGESKINLQLKINLLKKYLEENCLTLNQNKSKIMVLRNGGRTARSETWFWGQQPLTIVANVRVKMADQFLKPPKPLEQSSKEAWDEWIEAFIWYEKAVQLEKKPQEVQIFMASIGKLAQKIYKTFKLNEGEENKLKELKGKFNEYFTPKLNYTVERYQFNNIKQCNEPFKEFLTKVKLQAKKCKFDQMEDELIKDRIVVGIQNNDVQEKLLSDPDLNINKAIQICVVAENANTQLREIKDRNESEPSISTIERKISRDFSQKAFNPRDTTSFKKLINNCTRCGAKHEINKCPAYGKANHFSKLCKTAKRERVVNLVEDTEVESDEFSLSINEIKTRNGQEWLERVTFKGNQTVDFKLDTGAQCNVIPLTLSKKLKLKINSSRVRKFIISEKGITPILGRDACSQLGLIYRVDEVCPEMEFEELFKGIGLIRNYKYKADFSEIPKYLPIKPARKIPFAIKANVKKELDEIEALGIIKKSDSPHSHLQSNDLNKILLRREFPLKRLEDIAVTLHKSKYFTKLDLKKSFWQLPVDEETQPYLTFSTPWGRYSFLRVPFGIKTAPEIMQQIMTDLISDLKGVENSMDDILIHVPDLDTLRKRTYEVLSLLKSTGIKLNKEKCVFEREQVKFLGHLISKAGIQIDPGKVKAINDIQSPRNRKELQRLLEFFIPNASEKTSNMRMLLKKNVVWNWDPSLDNDLEEIKIALKKAPALKFFNPNAALTMSVDASSHAVGAVLMQDNSPIAFASATLIDYQRNYPQIEKEVLAIKFGCRKFHEYIFADLLSRDCVEEEKFENEHLEILLCISMPQSLTKNELVTATETDPELSQIKSLLINGWPEHKSGVPIECRLYWPFREEISLHEGLIFKGLRIIIPKSLRAKVLKSLHIGHIGINGTLQRAKESIYWPGIVLVRGMLPGCRPVSMLTSGCCAEHGWCGVRTMNDNKKEEPSEEVPLKDLNDTGGGQAAGGEKAGLFGRPRVLWCVALSALPLLGGVVLGATLLAGDDSNWAFYTYDSNITLLEMFPKPNRPRNLLTFRHGSLPHEGREWPQLTQQLQKVLRGYQNVSRVRNLTECFDNRPFEHAVCYFDTRLLTLECSEAMNFGYESGRPCVIFQFTNKTDWEPEAYTTRDIESLPYFPDSLRYIYKSKLAFFECLGDTIVDQENMGPVLYSPERGLNSKYFPYKGQPEYMSPLVAVHFEKPAVGIAISITCKLWARNINQTEQGTISFTVRMNNNREFENRAAINVALCAGRSLKEIVDFLKLPKTTVYRVKKRLPPTPKIDVKPGMSMRAIAKEMDVGFMTILRTIHENLGLKSYALRKGQLLNENMKDNRKGNMTRVACQGSSLMKRTLTWIKRQTQKSVSPLADSSTCDSQPLVLRDDAASSTVDHLLRLRCFTCAALPCRQPKNPLRSTTPVEVLSLWQYLSALPLDHAISSAAKYTIYVFFVDHEMPGVAGDLLVILHQTLHSDRGAIFIVHKTLDLLKLAFGNENVNKPTTFIWFLRFKNGMESVKDEKRVGRPILHRNPEKASQISNLIKENPQIGLRDIDEETGISKSLVGSIIKEDLQLKKTPSKFVPKMLTIQQKENCVEVAKKMLEMVEENPNWKEKVITGDKTWVYGYDPETKRQSMEWKGKDEPRTKKSRLCK</sequence>
<evidence type="ECO:0000313" key="10">
    <source>
        <dbReference type="EMBL" id="UYV67082.1"/>
    </source>
</evidence>
<dbReference type="InterPro" id="IPR043128">
    <property type="entry name" value="Rev_trsase/Diguanyl_cyclase"/>
</dbReference>
<dbReference type="InterPro" id="IPR000402">
    <property type="entry name" value="Na/K_ATPase_sub_beta"/>
</dbReference>
<dbReference type="SUPFAM" id="SSF56672">
    <property type="entry name" value="DNA/RNA polymerases"/>
    <property type="match status" value="2"/>
</dbReference>
<dbReference type="InterPro" id="IPR000477">
    <property type="entry name" value="RT_dom"/>
</dbReference>
<evidence type="ECO:0000256" key="1">
    <source>
        <dbReference type="ARBA" id="ARBA00004606"/>
    </source>
</evidence>
<dbReference type="InterPro" id="IPR041588">
    <property type="entry name" value="Integrase_H2C2"/>
</dbReference>
<protein>
    <recommendedName>
        <fullName evidence="3">RNA-directed DNA polymerase</fullName>
        <ecNumber evidence="3">2.7.7.49</ecNumber>
    </recommendedName>
</protein>
<keyword evidence="5" id="KW-0735">Signal-anchor</keyword>
<dbReference type="PANTHER" id="PTHR37984:SF9">
    <property type="entry name" value="INTEGRASE CATALYTIC DOMAIN-CONTAINING PROTEIN"/>
    <property type="match status" value="1"/>
</dbReference>
<dbReference type="Pfam" id="PF00078">
    <property type="entry name" value="RVT_1"/>
    <property type="match status" value="2"/>
</dbReference>
<feature type="domain" description="Reverse transcriptase" evidence="9">
    <location>
        <begin position="512"/>
        <end position="702"/>
    </location>
</feature>
<reference evidence="10 11" key="1">
    <citation type="submission" date="2022-01" db="EMBL/GenBank/DDBJ databases">
        <title>A chromosomal length assembly of Cordylochernes scorpioides.</title>
        <authorList>
            <person name="Zeh D."/>
            <person name="Zeh J."/>
        </authorList>
    </citation>
    <scope>NUCLEOTIDE SEQUENCE [LARGE SCALE GENOMIC DNA]</scope>
    <source>
        <strain evidence="10">IN4F17</strain>
        <tissue evidence="10">Whole Body</tissue>
    </source>
</reference>
<dbReference type="Gene3D" id="3.10.10.10">
    <property type="entry name" value="HIV Type 1 Reverse Transcriptase, subunit A, domain 1"/>
    <property type="match status" value="1"/>
</dbReference>
<dbReference type="InterPro" id="IPR050951">
    <property type="entry name" value="Retrovirus_Pol_polyprotein"/>
</dbReference>
<accession>A0ABY6KH25</accession>
<dbReference type="Pfam" id="PF17921">
    <property type="entry name" value="Integrase_H2C2"/>
    <property type="match status" value="1"/>
</dbReference>
<proteinExistence type="inferred from homology"/>
<keyword evidence="11" id="KW-1185">Reference proteome</keyword>
<dbReference type="Proteomes" id="UP001235939">
    <property type="component" value="Chromosome 04"/>
</dbReference>
<organism evidence="10 11">
    <name type="scientific">Cordylochernes scorpioides</name>
    <dbReference type="NCBI Taxonomy" id="51811"/>
    <lineage>
        <taxon>Eukaryota</taxon>
        <taxon>Metazoa</taxon>
        <taxon>Ecdysozoa</taxon>
        <taxon>Arthropoda</taxon>
        <taxon>Chelicerata</taxon>
        <taxon>Arachnida</taxon>
        <taxon>Pseudoscorpiones</taxon>
        <taxon>Cheliferoidea</taxon>
        <taxon>Chernetidae</taxon>
        <taxon>Cordylochernes</taxon>
    </lineage>
</organism>
<dbReference type="InterPro" id="IPR038702">
    <property type="entry name" value="Na/K_ATPase_sub_beta_sf"/>
</dbReference>
<dbReference type="InterPro" id="IPR036397">
    <property type="entry name" value="RNaseH_sf"/>
</dbReference>
<dbReference type="Pfam" id="PF17919">
    <property type="entry name" value="RT_RNaseH_2"/>
    <property type="match status" value="1"/>
</dbReference>
<feature type="compositionally biased region" description="Basic and acidic residues" evidence="8">
    <location>
        <begin position="1692"/>
        <end position="1705"/>
    </location>
</feature>
<dbReference type="Gene3D" id="3.30.420.10">
    <property type="entry name" value="Ribonuclease H-like superfamily/Ribonuclease H"/>
    <property type="match status" value="1"/>
</dbReference>
<evidence type="ECO:0000256" key="4">
    <source>
        <dbReference type="ARBA" id="ARBA00022692"/>
    </source>
</evidence>
<comment type="subcellular location">
    <subcellularLocation>
        <location evidence="1">Membrane</location>
        <topology evidence="1">Single-pass type II membrane protein</topology>
    </subcellularLocation>
</comment>
<gene>
    <name evidence="10" type="ORF">LAZ67_4003840</name>
</gene>
<evidence type="ECO:0000313" key="11">
    <source>
        <dbReference type="Proteomes" id="UP001235939"/>
    </source>
</evidence>
<dbReference type="EMBL" id="CP092866">
    <property type="protein sequence ID" value="UYV67082.1"/>
    <property type="molecule type" value="Genomic_DNA"/>
</dbReference>
<dbReference type="CDD" id="cd01647">
    <property type="entry name" value="RT_LTR"/>
    <property type="match status" value="1"/>
</dbReference>
<keyword evidence="4" id="KW-0812">Transmembrane</keyword>
<evidence type="ECO:0000256" key="6">
    <source>
        <dbReference type="ARBA" id="ARBA00022989"/>
    </source>
</evidence>
<dbReference type="EC" id="2.7.7.49" evidence="3"/>
<evidence type="ECO:0000256" key="2">
    <source>
        <dbReference type="ARBA" id="ARBA00005876"/>
    </source>
</evidence>
<dbReference type="InterPro" id="IPR041577">
    <property type="entry name" value="RT_RNaseH_2"/>
</dbReference>
<comment type="similarity">
    <text evidence="2">Belongs to the X(+)/potassium ATPases subunit beta family.</text>
</comment>
<evidence type="ECO:0000256" key="7">
    <source>
        <dbReference type="ARBA" id="ARBA00023136"/>
    </source>
</evidence>
<dbReference type="PANTHER" id="PTHR37984">
    <property type="entry name" value="PROTEIN CBG26694"/>
    <property type="match status" value="1"/>
</dbReference>
<name>A0ABY6KH25_9ARAC</name>
<dbReference type="Pfam" id="PF00287">
    <property type="entry name" value="Na_K-ATPase"/>
    <property type="match status" value="1"/>
</dbReference>
<keyword evidence="7" id="KW-0472">Membrane</keyword>
<dbReference type="PROSITE" id="PS50878">
    <property type="entry name" value="RT_POL"/>
    <property type="match status" value="2"/>
</dbReference>
<evidence type="ECO:0000256" key="3">
    <source>
        <dbReference type="ARBA" id="ARBA00012493"/>
    </source>
</evidence>
<evidence type="ECO:0000256" key="8">
    <source>
        <dbReference type="SAM" id="MobiDB-lite"/>
    </source>
</evidence>
<dbReference type="Gene3D" id="3.30.70.270">
    <property type="match status" value="2"/>
</dbReference>
<dbReference type="Gene3D" id="2.60.40.1660">
    <property type="entry name" value="Na, k-atpase alpha subunit"/>
    <property type="match status" value="1"/>
</dbReference>
<evidence type="ECO:0000256" key="5">
    <source>
        <dbReference type="ARBA" id="ARBA00022968"/>
    </source>
</evidence>
<feature type="domain" description="Reverse transcriptase" evidence="9">
    <location>
        <begin position="1"/>
        <end position="124"/>
    </location>
</feature>
<feature type="region of interest" description="Disordered" evidence="8">
    <location>
        <begin position="1692"/>
        <end position="1712"/>
    </location>
</feature>
<dbReference type="Gene3D" id="1.10.340.70">
    <property type="match status" value="1"/>
</dbReference>
<evidence type="ECO:0000259" key="9">
    <source>
        <dbReference type="PROSITE" id="PS50878"/>
    </source>
</evidence>
<dbReference type="InterPro" id="IPR043502">
    <property type="entry name" value="DNA/RNA_pol_sf"/>
</dbReference>